<dbReference type="STRING" id="4096.A0A1U7YIE9"/>
<dbReference type="InterPro" id="IPR023214">
    <property type="entry name" value="HAD_sf"/>
</dbReference>
<dbReference type="Gene3D" id="3.40.50.1000">
    <property type="entry name" value="HAD superfamily/HAD-like"/>
    <property type="match status" value="1"/>
</dbReference>
<dbReference type="Pfam" id="PF03767">
    <property type="entry name" value="Acid_phosphat_B"/>
    <property type="match status" value="1"/>
</dbReference>
<dbReference type="Proteomes" id="UP000189701">
    <property type="component" value="Unplaced"/>
</dbReference>
<dbReference type="PANTHER" id="PTHR31284:SF57">
    <property type="entry name" value="ACID PHOSPHATASE"/>
    <property type="match status" value="1"/>
</dbReference>
<keyword evidence="1" id="KW-0732">Signal</keyword>
<accession>A0A1U7YIE9</accession>
<reference evidence="2" key="1">
    <citation type="journal article" date="2013" name="Genome Biol.">
        <title>Reference genomes and transcriptomes of Nicotiana sylvestris and Nicotiana tomentosiformis.</title>
        <authorList>
            <person name="Sierro N."/>
            <person name="Battey J.N."/>
            <person name="Ouadi S."/>
            <person name="Bovet L."/>
            <person name="Goepfert S."/>
            <person name="Bakaher N."/>
            <person name="Peitsch M.C."/>
            <person name="Ivanov N.V."/>
        </authorList>
    </citation>
    <scope>NUCLEOTIDE SEQUENCE [LARGE SCALE GENOMIC DNA]</scope>
</reference>
<dbReference type="PANTHER" id="PTHR31284">
    <property type="entry name" value="ACID PHOSPHATASE-LIKE PROTEIN"/>
    <property type="match status" value="1"/>
</dbReference>
<reference evidence="3" key="2">
    <citation type="submission" date="2025-08" db="UniProtKB">
        <authorList>
            <consortium name="RefSeq"/>
        </authorList>
    </citation>
    <scope>IDENTIFICATION</scope>
    <source>
        <tissue evidence="3">Leaf</tissue>
    </source>
</reference>
<dbReference type="RefSeq" id="XP_009803882.1">
    <property type="nucleotide sequence ID" value="XM_009805580.1"/>
</dbReference>
<keyword evidence="2" id="KW-1185">Reference proteome</keyword>
<dbReference type="InterPro" id="IPR005519">
    <property type="entry name" value="Acid_phosphat_B-like"/>
</dbReference>
<name>A0A1U7YIE9_NICSY</name>
<dbReference type="SUPFAM" id="SSF56784">
    <property type="entry name" value="HAD-like"/>
    <property type="match status" value="1"/>
</dbReference>
<protein>
    <submittedName>
        <fullName evidence="3">Acid phosphatase 1-like</fullName>
    </submittedName>
</protein>
<dbReference type="AlphaFoldDB" id="A0A1U7YIE9"/>
<sequence>MKETNAPAVKHGLKLYDEIKAKGYKAFLISSRRECLRDATVDNLIKVGYHGWSYLILRGLEDEHRGVQNYKAEARKQLVNEGYRMYIRWAKEEVKERVQWLF</sequence>
<gene>
    <name evidence="3" type="primary">LOC104249203</name>
</gene>
<organism evidence="2 3">
    <name type="scientific">Nicotiana sylvestris</name>
    <name type="common">Wood tobacco</name>
    <name type="synonym">South American tobacco</name>
    <dbReference type="NCBI Taxonomy" id="4096"/>
    <lineage>
        <taxon>Eukaryota</taxon>
        <taxon>Viridiplantae</taxon>
        <taxon>Streptophyta</taxon>
        <taxon>Embryophyta</taxon>
        <taxon>Tracheophyta</taxon>
        <taxon>Spermatophyta</taxon>
        <taxon>Magnoliopsida</taxon>
        <taxon>eudicotyledons</taxon>
        <taxon>Gunneridae</taxon>
        <taxon>Pentapetalae</taxon>
        <taxon>asterids</taxon>
        <taxon>lamiids</taxon>
        <taxon>Solanales</taxon>
        <taxon>Solanaceae</taxon>
        <taxon>Nicotianoideae</taxon>
        <taxon>Nicotianeae</taxon>
        <taxon>Nicotiana</taxon>
    </lineage>
</organism>
<evidence type="ECO:0000313" key="3">
    <source>
        <dbReference type="RefSeq" id="XP_009803882.1"/>
    </source>
</evidence>
<dbReference type="InterPro" id="IPR036412">
    <property type="entry name" value="HAD-like_sf"/>
</dbReference>
<evidence type="ECO:0000256" key="1">
    <source>
        <dbReference type="ARBA" id="ARBA00022729"/>
    </source>
</evidence>
<evidence type="ECO:0000313" key="2">
    <source>
        <dbReference type="Proteomes" id="UP000189701"/>
    </source>
</evidence>
<proteinExistence type="predicted"/>